<dbReference type="Proteomes" id="UP001222325">
    <property type="component" value="Unassembled WGS sequence"/>
</dbReference>
<feature type="domain" description="Retrovirus-related Pol polyprotein from transposon TNT 1-94-like beta-barrel" evidence="1">
    <location>
        <begin position="8"/>
        <end position="59"/>
    </location>
</feature>
<dbReference type="InterPro" id="IPR054722">
    <property type="entry name" value="PolX-like_BBD"/>
</dbReference>
<sequence>MDIAVEGVGETPLHAQGRGTVLLDCDVNGRIITHRLLDVLFAPTCPHNLLAVSRLDDAGLEAKFSQCRVEFVRRTDGQVMATGSKTGRLYPIAAKPRKQVQRVAQENVHAAMEASNQSWNSWH</sequence>
<feature type="non-terminal residue" evidence="2">
    <location>
        <position position="123"/>
    </location>
</feature>
<dbReference type="Pfam" id="PF22936">
    <property type="entry name" value="Pol_BBD"/>
    <property type="match status" value="1"/>
</dbReference>
<dbReference type="EMBL" id="JARJCN010000024">
    <property type="protein sequence ID" value="KAJ7089290.1"/>
    <property type="molecule type" value="Genomic_DNA"/>
</dbReference>
<accession>A0AAD6U929</accession>
<protein>
    <recommendedName>
        <fullName evidence="1">Retrovirus-related Pol polyprotein from transposon TNT 1-94-like beta-barrel domain-containing protein</fullName>
    </recommendedName>
</protein>
<proteinExistence type="predicted"/>
<dbReference type="AlphaFoldDB" id="A0AAD6U929"/>
<organism evidence="2 3">
    <name type="scientific">Mycena belliarum</name>
    <dbReference type="NCBI Taxonomy" id="1033014"/>
    <lineage>
        <taxon>Eukaryota</taxon>
        <taxon>Fungi</taxon>
        <taxon>Dikarya</taxon>
        <taxon>Basidiomycota</taxon>
        <taxon>Agaricomycotina</taxon>
        <taxon>Agaricomycetes</taxon>
        <taxon>Agaricomycetidae</taxon>
        <taxon>Agaricales</taxon>
        <taxon>Marasmiineae</taxon>
        <taxon>Mycenaceae</taxon>
        <taxon>Mycena</taxon>
    </lineage>
</organism>
<evidence type="ECO:0000259" key="1">
    <source>
        <dbReference type="Pfam" id="PF22936"/>
    </source>
</evidence>
<gene>
    <name evidence="2" type="ORF">B0H15DRAFT_780142</name>
</gene>
<evidence type="ECO:0000313" key="2">
    <source>
        <dbReference type="EMBL" id="KAJ7089290.1"/>
    </source>
</evidence>
<reference evidence="2" key="1">
    <citation type="submission" date="2023-03" db="EMBL/GenBank/DDBJ databases">
        <title>Massive genome expansion in bonnet fungi (Mycena s.s.) driven by repeated elements and novel gene families across ecological guilds.</title>
        <authorList>
            <consortium name="Lawrence Berkeley National Laboratory"/>
            <person name="Harder C.B."/>
            <person name="Miyauchi S."/>
            <person name="Viragh M."/>
            <person name="Kuo A."/>
            <person name="Thoen E."/>
            <person name="Andreopoulos B."/>
            <person name="Lu D."/>
            <person name="Skrede I."/>
            <person name="Drula E."/>
            <person name="Henrissat B."/>
            <person name="Morin E."/>
            <person name="Kohler A."/>
            <person name="Barry K."/>
            <person name="LaButti K."/>
            <person name="Morin E."/>
            <person name="Salamov A."/>
            <person name="Lipzen A."/>
            <person name="Mereny Z."/>
            <person name="Hegedus B."/>
            <person name="Baldrian P."/>
            <person name="Stursova M."/>
            <person name="Weitz H."/>
            <person name="Taylor A."/>
            <person name="Grigoriev I.V."/>
            <person name="Nagy L.G."/>
            <person name="Martin F."/>
            <person name="Kauserud H."/>
        </authorList>
    </citation>
    <scope>NUCLEOTIDE SEQUENCE</scope>
    <source>
        <strain evidence="2">CBHHK173m</strain>
    </source>
</reference>
<comment type="caution">
    <text evidence="2">The sequence shown here is derived from an EMBL/GenBank/DDBJ whole genome shotgun (WGS) entry which is preliminary data.</text>
</comment>
<keyword evidence="3" id="KW-1185">Reference proteome</keyword>
<evidence type="ECO:0000313" key="3">
    <source>
        <dbReference type="Proteomes" id="UP001222325"/>
    </source>
</evidence>
<name>A0AAD6U929_9AGAR</name>